<dbReference type="RefSeq" id="WP_265793389.1">
    <property type="nucleotide sequence ID" value="NZ_JAPIUZ010000020.1"/>
</dbReference>
<proteinExistence type="inferred from homology"/>
<reference evidence="5 6" key="1">
    <citation type="submission" date="2022-11" db="EMBL/GenBank/DDBJ databases">
        <title>Genome sequencing of Acetobacter type strain.</title>
        <authorList>
            <person name="Heo J."/>
            <person name="Lee D."/>
            <person name="Han B.-H."/>
            <person name="Hong S.-B."/>
            <person name="Kwon S.-W."/>
        </authorList>
    </citation>
    <scope>NUCLEOTIDE SEQUENCE [LARGE SCALE GENOMIC DNA]</scope>
    <source>
        <strain evidence="5 6">KACC 21253</strain>
    </source>
</reference>
<feature type="compositionally biased region" description="Basic and acidic residues" evidence="3">
    <location>
        <begin position="73"/>
        <end position="86"/>
    </location>
</feature>
<accession>A0ABT3QHP5</accession>
<dbReference type="Pfam" id="PF03389">
    <property type="entry name" value="MobA_MobL"/>
    <property type="match status" value="1"/>
</dbReference>
<dbReference type="Proteomes" id="UP001301152">
    <property type="component" value="Unassembled WGS sequence"/>
</dbReference>
<evidence type="ECO:0000313" key="6">
    <source>
        <dbReference type="Proteomes" id="UP001301152"/>
    </source>
</evidence>
<comment type="similarity">
    <text evidence="1">Belongs to the MobA/MobL family.</text>
</comment>
<feature type="non-terminal residue" evidence="5">
    <location>
        <position position="86"/>
    </location>
</feature>
<name>A0ABT3QHP5_9PROT</name>
<evidence type="ECO:0000256" key="2">
    <source>
        <dbReference type="ARBA" id="ARBA00022971"/>
    </source>
</evidence>
<evidence type="ECO:0000256" key="1">
    <source>
        <dbReference type="ARBA" id="ARBA00010873"/>
    </source>
</evidence>
<sequence length="86" mass="9450">MAIYRAETKPISRSAGRSVVAAAAYRSGEDLTNEIDGREHKYSPRQSSVAHKAIFVPGGGSVDRSDLWNGAETSEKRKDARTGREW</sequence>
<gene>
    <name evidence="5" type="ORF">OQ497_12890</name>
</gene>
<dbReference type="EMBL" id="JAPIUZ010000020">
    <property type="protein sequence ID" value="MCX2564820.1"/>
    <property type="molecule type" value="Genomic_DNA"/>
</dbReference>
<keyword evidence="6" id="KW-1185">Reference proteome</keyword>
<evidence type="ECO:0000313" key="5">
    <source>
        <dbReference type="EMBL" id="MCX2564820.1"/>
    </source>
</evidence>
<organism evidence="5 6">
    <name type="scientific">Acetobacter thailandicus</name>
    <dbReference type="NCBI Taxonomy" id="1502842"/>
    <lineage>
        <taxon>Bacteria</taxon>
        <taxon>Pseudomonadati</taxon>
        <taxon>Pseudomonadota</taxon>
        <taxon>Alphaproteobacteria</taxon>
        <taxon>Acetobacterales</taxon>
        <taxon>Acetobacteraceae</taxon>
        <taxon>Acetobacter</taxon>
    </lineage>
</organism>
<evidence type="ECO:0000259" key="4">
    <source>
        <dbReference type="Pfam" id="PF03389"/>
    </source>
</evidence>
<comment type="caution">
    <text evidence="5">The sequence shown here is derived from an EMBL/GenBank/DDBJ whole genome shotgun (WGS) entry which is preliminary data.</text>
</comment>
<feature type="domain" description="MobA/MobL protein" evidence="4">
    <location>
        <begin position="17"/>
        <end position="86"/>
    </location>
</feature>
<keyword evidence="2" id="KW-0184">Conjugation</keyword>
<evidence type="ECO:0000256" key="3">
    <source>
        <dbReference type="SAM" id="MobiDB-lite"/>
    </source>
</evidence>
<protein>
    <submittedName>
        <fullName evidence="5">MobA/MobL family protein</fullName>
    </submittedName>
</protein>
<dbReference type="Gene3D" id="3.30.930.30">
    <property type="match status" value="1"/>
</dbReference>
<feature type="region of interest" description="Disordered" evidence="3">
    <location>
        <begin position="35"/>
        <end position="86"/>
    </location>
</feature>
<dbReference type="InterPro" id="IPR005053">
    <property type="entry name" value="MobA_MobL"/>
</dbReference>